<evidence type="ECO:0000256" key="4">
    <source>
        <dbReference type="ARBA" id="ARBA00023136"/>
    </source>
</evidence>
<feature type="transmembrane region" description="Helical" evidence="5">
    <location>
        <begin position="106"/>
        <end position="124"/>
    </location>
</feature>
<dbReference type="PANTHER" id="PTHR33507">
    <property type="entry name" value="INNER MEMBRANE PROTEIN YBBJ"/>
    <property type="match status" value="1"/>
</dbReference>
<keyword evidence="3 5" id="KW-1133">Transmembrane helix</keyword>
<dbReference type="InterPro" id="IPR052165">
    <property type="entry name" value="Membrane_assoc_protease"/>
</dbReference>
<dbReference type="SUPFAM" id="SSF141322">
    <property type="entry name" value="NfeD domain-like"/>
    <property type="match status" value="1"/>
</dbReference>
<gene>
    <name evidence="8" type="ORF">B0X71_07585</name>
</gene>
<dbReference type="AlphaFoldDB" id="A0A1Q2KXY5"/>
<evidence type="ECO:0000256" key="3">
    <source>
        <dbReference type="ARBA" id="ARBA00022989"/>
    </source>
</evidence>
<dbReference type="KEGG" id="pmar:B0X71_07585"/>
<protein>
    <submittedName>
        <fullName evidence="8">Nodulation efficiency protein NfeD</fullName>
    </submittedName>
</protein>
<evidence type="ECO:0000256" key="1">
    <source>
        <dbReference type="ARBA" id="ARBA00004141"/>
    </source>
</evidence>
<evidence type="ECO:0000259" key="7">
    <source>
        <dbReference type="Pfam" id="PF24961"/>
    </source>
</evidence>
<feature type="transmembrane region" description="Helical" evidence="5">
    <location>
        <begin position="130"/>
        <end position="152"/>
    </location>
</feature>
<evidence type="ECO:0000256" key="2">
    <source>
        <dbReference type="ARBA" id="ARBA00022692"/>
    </source>
</evidence>
<feature type="transmembrane region" description="Helical" evidence="5">
    <location>
        <begin position="82"/>
        <end position="99"/>
    </location>
</feature>
<feature type="transmembrane region" description="Helical" evidence="5">
    <location>
        <begin position="28"/>
        <end position="51"/>
    </location>
</feature>
<keyword evidence="2 5" id="KW-0812">Transmembrane</keyword>
<dbReference type="InterPro" id="IPR002810">
    <property type="entry name" value="NfeD-like_C"/>
</dbReference>
<evidence type="ECO:0000313" key="8">
    <source>
        <dbReference type="EMBL" id="AQQ52964.1"/>
    </source>
</evidence>
<dbReference type="InterPro" id="IPR056739">
    <property type="entry name" value="NfeD_membrane"/>
</dbReference>
<dbReference type="GO" id="GO:0005886">
    <property type="term" value="C:plasma membrane"/>
    <property type="evidence" value="ECO:0007669"/>
    <property type="project" value="TreeGrafter"/>
</dbReference>
<keyword evidence="9" id="KW-1185">Reference proteome</keyword>
<dbReference type="OrthoDB" id="9806253at2"/>
<dbReference type="PANTHER" id="PTHR33507:SF3">
    <property type="entry name" value="INNER MEMBRANE PROTEIN YBBJ"/>
    <property type="match status" value="1"/>
</dbReference>
<proteinExistence type="predicted"/>
<reference evidence="8 9" key="1">
    <citation type="submission" date="2017-02" db="EMBL/GenBank/DDBJ databases">
        <title>The complete genomic sequence of a novel cold adapted crude oil-degrading bacterium Planococcus qaidamina Y42.</title>
        <authorList>
            <person name="Yang R."/>
        </authorList>
    </citation>
    <scope>NUCLEOTIDE SEQUENCE [LARGE SCALE GENOMIC DNA]</scope>
    <source>
        <strain evidence="8 9">Y42</strain>
    </source>
</reference>
<dbReference type="InterPro" id="IPR012340">
    <property type="entry name" value="NA-bd_OB-fold"/>
</dbReference>
<evidence type="ECO:0000256" key="5">
    <source>
        <dbReference type="SAM" id="Phobius"/>
    </source>
</evidence>
<keyword evidence="4 5" id="KW-0472">Membrane</keyword>
<dbReference type="Pfam" id="PF24961">
    <property type="entry name" value="NfeD_membrane"/>
    <property type="match status" value="1"/>
</dbReference>
<sequence length="243" mass="25690">MQTEWLSGRNGMESTVLLAADPSFWEQFAAFLTHPIVVPILLSVAALGILIEAYTPGIGFPGLLGFSALGLFYYGHFTMGTAGVPSIIFLVIGGILIVMELVLPSGIVGAIGAAAILASVLTAGDSLLQMGISVLIAMVIAIIGAVIIVKLFGKQLKLFSRIILSDSTSTEGGYVSNVKRAELIGQTAKTVTALRPSGTVLLGDERLDAVSDGGFIDRGRDVRILKMEGSWIVVRELEKEEEQ</sequence>
<name>A0A1Q2KXY5_9BACL</name>
<feature type="domain" description="NfeD integral membrane" evidence="7">
    <location>
        <begin position="37"/>
        <end position="150"/>
    </location>
</feature>
<organism evidence="8 9">
    <name type="scientific">Planococcus lenghuensis</name>
    <dbReference type="NCBI Taxonomy" id="2213202"/>
    <lineage>
        <taxon>Bacteria</taxon>
        <taxon>Bacillati</taxon>
        <taxon>Bacillota</taxon>
        <taxon>Bacilli</taxon>
        <taxon>Bacillales</taxon>
        <taxon>Caryophanaceae</taxon>
        <taxon>Planococcus</taxon>
    </lineage>
</organism>
<feature type="domain" description="NfeD-like C-terminal" evidence="6">
    <location>
        <begin position="181"/>
        <end position="235"/>
    </location>
</feature>
<comment type="subcellular location">
    <subcellularLocation>
        <location evidence="1">Membrane</location>
        <topology evidence="1">Multi-pass membrane protein</topology>
    </subcellularLocation>
</comment>
<dbReference type="RefSeq" id="WP_077588847.1">
    <property type="nucleotide sequence ID" value="NZ_CP019640.1"/>
</dbReference>
<dbReference type="Gene3D" id="2.40.50.140">
    <property type="entry name" value="Nucleic acid-binding proteins"/>
    <property type="match status" value="1"/>
</dbReference>
<dbReference type="Pfam" id="PF01957">
    <property type="entry name" value="NfeD"/>
    <property type="match status" value="1"/>
</dbReference>
<evidence type="ECO:0000313" key="9">
    <source>
        <dbReference type="Proteomes" id="UP000188184"/>
    </source>
</evidence>
<accession>A0A1Q2KXY5</accession>
<dbReference type="EMBL" id="CP019640">
    <property type="protein sequence ID" value="AQQ52964.1"/>
    <property type="molecule type" value="Genomic_DNA"/>
</dbReference>
<evidence type="ECO:0000259" key="6">
    <source>
        <dbReference type="Pfam" id="PF01957"/>
    </source>
</evidence>
<dbReference type="Proteomes" id="UP000188184">
    <property type="component" value="Chromosome"/>
</dbReference>